<dbReference type="InterPro" id="IPR001357">
    <property type="entry name" value="BRCT_dom"/>
</dbReference>
<feature type="compositionally biased region" description="Low complexity" evidence="1">
    <location>
        <begin position="1106"/>
        <end position="1118"/>
    </location>
</feature>
<feature type="region of interest" description="Disordered" evidence="1">
    <location>
        <begin position="502"/>
        <end position="570"/>
    </location>
</feature>
<name>A0A9W9DSJ7_9AGAR</name>
<feature type="region of interest" description="Disordered" evidence="1">
    <location>
        <begin position="891"/>
        <end position="996"/>
    </location>
</feature>
<dbReference type="Proteomes" id="UP001150266">
    <property type="component" value="Unassembled WGS sequence"/>
</dbReference>
<dbReference type="Pfam" id="PF00533">
    <property type="entry name" value="BRCT"/>
    <property type="match status" value="1"/>
</dbReference>
<dbReference type="OrthoDB" id="2384350at2759"/>
<dbReference type="SUPFAM" id="SSF52113">
    <property type="entry name" value="BRCT domain"/>
    <property type="match status" value="1"/>
</dbReference>
<evidence type="ECO:0000259" key="2">
    <source>
        <dbReference type="PROSITE" id="PS50172"/>
    </source>
</evidence>
<feature type="region of interest" description="Disordered" evidence="1">
    <location>
        <begin position="363"/>
        <end position="473"/>
    </location>
</feature>
<reference evidence="3" key="1">
    <citation type="submission" date="2022-08" db="EMBL/GenBank/DDBJ databases">
        <title>A Global Phylogenomic Analysis of the Shiitake Genus Lentinula.</title>
        <authorList>
            <consortium name="DOE Joint Genome Institute"/>
            <person name="Sierra-Patev S."/>
            <person name="Min B."/>
            <person name="Naranjo-Ortiz M."/>
            <person name="Looney B."/>
            <person name="Konkel Z."/>
            <person name="Slot J.C."/>
            <person name="Sakamoto Y."/>
            <person name="Steenwyk J.L."/>
            <person name="Rokas A."/>
            <person name="Carro J."/>
            <person name="Camarero S."/>
            <person name="Ferreira P."/>
            <person name="Molpeceres G."/>
            <person name="Ruiz-Duenas F.J."/>
            <person name="Serrano A."/>
            <person name="Henrissat B."/>
            <person name="Drula E."/>
            <person name="Hughes K.W."/>
            <person name="Mata J.L."/>
            <person name="Ishikawa N.K."/>
            <person name="Vargas-Isla R."/>
            <person name="Ushijima S."/>
            <person name="Smith C.A."/>
            <person name="Ahrendt S."/>
            <person name="Andreopoulos W."/>
            <person name="He G."/>
            <person name="Labutti K."/>
            <person name="Lipzen A."/>
            <person name="Ng V."/>
            <person name="Riley R."/>
            <person name="Sandor L."/>
            <person name="Barry K."/>
            <person name="Martinez A.T."/>
            <person name="Xiao Y."/>
            <person name="Gibbons J.G."/>
            <person name="Terashima K."/>
            <person name="Grigoriev I.V."/>
            <person name="Hibbett D.S."/>
        </authorList>
    </citation>
    <scope>NUCLEOTIDE SEQUENCE</scope>
    <source>
        <strain evidence="3">JLM2183</strain>
    </source>
</reference>
<feature type="compositionally biased region" description="Polar residues" evidence="1">
    <location>
        <begin position="1318"/>
        <end position="1328"/>
    </location>
</feature>
<dbReference type="CDD" id="cd17716">
    <property type="entry name" value="BRCT_microcephalin_rpt1"/>
    <property type="match status" value="1"/>
</dbReference>
<feature type="compositionally biased region" description="Acidic residues" evidence="1">
    <location>
        <begin position="1288"/>
        <end position="1297"/>
    </location>
</feature>
<dbReference type="Gene3D" id="3.40.50.10190">
    <property type="entry name" value="BRCT domain"/>
    <property type="match status" value="1"/>
</dbReference>
<feature type="compositionally biased region" description="Basic residues" evidence="1">
    <location>
        <begin position="647"/>
        <end position="657"/>
    </location>
</feature>
<organism evidence="3 4">
    <name type="scientific">Lentinula aciculospora</name>
    <dbReference type="NCBI Taxonomy" id="153920"/>
    <lineage>
        <taxon>Eukaryota</taxon>
        <taxon>Fungi</taxon>
        <taxon>Dikarya</taxon>
        <taxon>Basidiomycota</taxon>
        <taxon>Agaricomycotina</taxon>
        <taxon>Agaricomycetes</taxon>
        <taxon>Agaricomycetidae</taxon>
        <taxon>Agaricales</taxon>
        <taxon>Marasmiineae</taxon>
        <taxon>Omphalotaceae</taxon>
        <taxon>Lentinula</taxon>
    </lineage>
</organism>
<feature type="region of interest" description="Disordered" evidence="1">
    <location>
        <begin position="600"/>
        <end position="855"/>
    </location>
</feature>
<feature type="compositionally biased region" description="Low complexity" evidence="1">
    <location>
        <begin position="232"/>
        <end position="243"/>
    </location>
</feature>
<feature type="compositionally biased region" description="Basic and acidic residues" evidence="1">
    <location>
        <begin position="247"/>
        <end position="259"/>
    </location>
</feature>
<feature type="region of interest" description="Disordered" evidence="1">
    <location>
        <begin position="151"/>
        <end position="214"/>
    </location>
</feature>
<sequence length="1328" mass="142045">MGSSIFSEARTRSRSTLPEAPVELSRSPLKDARLAVRNRSKLEVEAGNVGAKEAEEDEMNLSPKKLGDKRSPSPSTSTDWPRLKRFKLSPTGSDVENRPKRKRSATTSKPKSSSGPSTRHQSPAVLPKKERARSVPVFPSFCDFPYVDIRDIPTSPTRRPPPSWEPKLKMASGSLFPPSKTLESIPDDADAEREATIDPARDPHTISTEASLAPAPFATDTLAVSSDVHAVPLSPLTPLPETLTSKKRAETVDNTEDRFTASGWGQDLLTGEMPKAVPPTVEGIAITKPARSRLPRLTNATASSSKAKPHPTRGVAPPLKAASTKPLAVANQTSVFDVLMHRTEKDKGKEKVAVNGKVETYVLKSGDKTNQKKSSGVKGKGRSSANVEVKTGQTSSIKGKMKPRTKPQAKPASIPHLVIEDEEEDLRKEPSNVGGTDDSPAYPLQPLPMRKSPSPLDFGPLPPKSSSPVISPDIDERMFGVNEAILTADDIEMQGEDQIAAERQPTLSMENREPALMEPLPNIKTDIATRVPSPLFSEPTTTAPSPLFSEPGQHDRDDFSQNDFQHIDAPDNLIDGAVPVYDVPMQVVVDSPQELDAKFSPRLAIHSRAKRQKAALPSLPPRTTRSAASKVPTTVAEGLTSGSAKKGASRKTGRKAVNKVVASSGADAAPSAIESPPSSTNPPVPRADAEFSGSQTLPVFNEDGESLSELSDLTDELGDVEVPLKGDGGEDVETETPSDANILVESDVSSRISQTKTADTEENSKRISPRRQMPKSSEAVLKEPSASFSVVSPSQSSNGTGANTQTSRLARSTGSNKKSAIPVLSTPVRKSTGFKSLAAKDNRPGSAPSSPTKLTKSYSMFSYVPVMPHLINSDTSVLGRLDHALAALAKPPPAWEPSRPNTSMGFNRDDPDSSIEFDRGSVDSMLEKGNKRSTSTIGLGRPSKASTSSSSQLTSSASSSSKALAQSKMSQFLPAGTGPGLQKNKPAIMRGGRFPASMSSGVGNRFPVGLGSLGSRGKKASQKTTLPSVIASPVKGRGIVNMNDDIEMNDADVTLPDISMSGNQSDMDISELDVSNGQSKGKARDVGDSLVMSRHPVALSQSMSALPSTTSTPMTGLMGPPPPPMSPPRRAGLRSSSSSYPSSTTSKPQAPPKFVPVLTVLEGCTVFVDVWMSDGQDTSSLYIEIAKDLGARVVKRIGPMCTHVVYTSGRERTVDQYFALDEARRPKAVGASWLRDCRQAAARLDEGRYLVDLEEHKPDPTSKLFSLNGDKDKRHKRRQSYIPKICGPDDEDADISVDESNTSMVDDELTPLERARLRQSTAGSSSRK</sequence>
<feature type="compositionally biased region" description="Low complexity" evidence="1">
    <location>
        <begin position="666"/>
        <end position="678"/>
    </location>
</feature>
<feature type="compositionally biased region" description="Low complexity" evidence="1">
    <location>
        <begin position="784"/>
        <end position="797"/>
    </location>
</feature>
<feature type="compositionally biased region" description="Basic and acidic residues" evidence="1">
    <location>
        <begin position="28"/>
        <end position="44"/>
    </location>
</feature>
<feature type="compositionally biased region" description="Low complexity" evidence="1">
    <location>
        <begin position="1135"/>
        <end position="1146"/>
    </location>
</feature>
<feature type="compositionally biased region" description="Low complexity" evidence="1">
    <location>
        <begin position="105"/>
        <end position="119"/>
    </location>
</feature>
<dbReference type="InterPro" id="IPR036420">
    <property type="entry name" value="BRCT_dom_sf"/>
</dbReference>
<feature type="region of interest" description="Disordered" evidence="1">
    <location>
        <begin position="232"/>
        <end position="276"/>
    </location>
</feature>
<comment type="caution">
    <text evidence="3">The sequence shown here is derived from an EMBL/GenBank/DDBJ whole genome shotgun (WGS) entry which is preliminary data.</text>
</comment>
<proteinExistence type="predicted"/>
<feature type="region of interest" description="Disordered" evidence="1">
    <location>
        <begin position="1"/>
        <end position="132"/>
    </location>
</feature>
<evidence type="ECO:0000313" key="3">
    <source>
        <dbReference type="EMBL" id="KAJ4483589.1"/>
    </source>
</evidence>
<protein>
    <recommendedName>
        <fullName evidence="2">BRCT domain-containing protein</fullName>
    </recommendedName>
</protein>
<evidence type="ECO:0000256" key="1">
    <source>
        <dbReference type="SAM" id="MobiDB-lite"/>
    </source>
</evidence>
<feature type="region of interest" description="Disordered" evidence="1">
    <location>
        <begin position="288"/>
        <end position="326"/>
    </location>
</feature>
<accession>A0A9W9DSJ7</accession>
<dbReference type="EMBL" id="JAOTPV010000004">
    <property type="protein sequence ID" value="KAJ4483589.1"/>
    <property type="molecule type" value="Genomic_DNA"/>
</dbReference>
<feature type="compositionally biased region" description="Basic and acidic residues" evidence="1">
    <location>
        <begin position="552"/>
        <end position="569"/>
    </location>
</feature>
<feature type="compositionally biased region" description="Polar residues" evidence="1">
    <location>
        <begin position="798"/>
        <end position="818"/>
    </location>
</feature>
<feature type="compositionally biased region" description="Acidic residues" evidence="1">
    <location>
        <begin position="702"/>
        <end position="719"/>
    </location>
</feature>
<feature type="domain" description="BRCT" evidence="2">
    <location>
        <begin position="1156"/>
        <end position="1251"/>
    </location>
</feature>
<feature type="compositionally biased region" description="Polar residues" evidence="1">
    <location>
        <begin position="747"/>
        <end position="757"/>
    </location>
</feature>
<feature type="region of interest" description="Disordered" evidence="1">
    <location>
        <begin position="1261"/>
        <end position="1328"/>
    </location>
</feature>
<feature type="region of interest" description="Disordered" evidence="1">
    <location>
        <begin position="1098"/>
        <end position="1152"/>
    </location>
</feature>
<dbReference type="PROSITE" id="PS50172">
    <property type="entry name" value="BRCT"/>
    <property type="match status" value="1"/>
</dbReference>
<keyword evidence="4" id="KW-1185">Reference proteome</keyword>
<evidence type="ECO:0000313" key="4">
    <source>
        <dbReference type="Proteomes" id="UP001150266"/>
    </source>
</evidence>
<gene>
    <name evidence="3" type="ORF">J3R30DRAFT_3449799</name>
</gene>
<feature type="compositionally biased region" description="Basic and acidic residues" evidence="1">
    <location>
        <begin position="192"/>
        <end position="204"/>
    </location>
</feature>
<feature type="compositionally biased region" description="Low complexity" evidence="1">
    <location>
        <begin position="943"/>
        <end position="967"/>
    </location>
</feature>
<feature type="compositionally biased region" description="Basic and acidic residues" evidence="1">
    <location>
        <begin position="907"/>
        <end position="930"/>
    </location>
</feature>